<comment type="subcellular location">
    <subcellularLocation>
        <location evidence="1">Cell membrane</location>
        <topology evidence="1">Multi-pass membrane protein</topology>
    </subcellularLocation>
</comment>
<keyword evidence="9 14" id="KW-1133">Transmembrane helix</keyword>
<evidence type="ECO:0000256" key="5">
    <source>
        <dbReference type="ARBA" id="ARBA00022475"/>
    </source>
</evidence>
<keyword evidence="16" id="KW-1185">Reference proteome</keyword>
<dbReference type="PANTHER" id="PTHR13285:SF23">
    <property type="entry name" value="TEICHOIC ACID D-ALANYLTRANSFERASE"/>
    <property type="match status" value="1"/>
</dbReference>
<feature type="transmembrane region" description="Helical" evidence="14">
    <location>
        <begin position="391"/>
        <end position="408"/>
    </location>
</feature>
<dbReference type="STRING" id="1414854.GQ61_08355"/>
<feature type="transmembrane region" description="Helical" evidence="14">
    <location>
        <begin position="297"/>
        <end position="323"/>
    </location>
</feature>
<dbReference type="Pfam" id="PF03062">
    <property type="entry name" value="MBOAT"/>
    <property type="match status" value="1"/>
</dbReference>
<evidence type="ECO:0000256" key="3">
    <source>
        <dbReference type="ARBA" id="ARBA00010323"/>
    </source>
</evidence>
<feature type="transmembrane region" description="Helical" evidence="14">
    <location>
        <begin position="73"/>
        <end position="98"/>
    </location>
</feature>
<dbReference type="InterPro" id="IPR051085">
    <property type="entry name" value="MB_O-acyltransferase"/>
</dbReference>
<organism evidence="15 16">
    <name type="scientific">Candidatus Nucleicultrix amoebiphila FS5</name>
    <dbReference type="NCBI Taxonomy" id="1414854"/>
    <lineage>
        <taxon>Bacteria</taxon>
        <taxon>Pseudomonadati</taxon>
        <taxon>Pseudomonadota</taxon>
        <taxon>Alphaproteobacteria</taxon>
        <taxon>Holosporales</taxon>
        <taxon>Candidatus Nucleicultricaceae</taxon>
        <taxon>Candidatus Nucleicultrix</taxon>
    </lineage>
</organism>
<dbReference type="InterPro" id="IPR024194">
    <property type="entry name" value="Ac/AlaTfrase_AlgI/DltB"/>
</dbReference>
<dbReference type="PIRSF" id="PIRSF500217">
    <property type="entry name" value="AlgI"/>
    <property type="match status" value="1"/>
</dbReference>
<feature type="transmembrane region" description="Helical" evidence="14">
    <location>
        <begin position="6"/>
        <end position="23"/>
    </location>
</feature>
<keyword evidence="6 13" id="KW-0808">Transferase</keyword>
<keyword evidence="10 13" id="KW-0472">Membrane</keyword>
<dbReference type="EMBL" id="CP008743">
    <property type="protein sequence ID" value="ARN85293.1"/>
    <property type="molecule type" value="Genomic_DNA"/>
</dbReference>
<proteinExistence type="inferred from homology"/>
<dbReference type="GO" id="GO:0016746">
    <property type="term" value="F:acyltransferase activity"/>
    <property type="evidence" value="ECO:0007669"/>
    <property type="project" value="UniProtKB-KW"/>
</dbReference>
<evidence type="ECO:0000313" key="15">
    <source>
        <dbReference type="EMBL" id="ARN85293.1"/>
    </source>
</evidence>
<evidence type="ECO:0000256" key="7">
    <source>
        <dbReference type="ARBA" id="ARBA00022692"/>
    </source>
</evidence>
<evidence type="ECO:0000256" key="1">
    <source>
        <dbReference type="ARBA" id="ARBA00004651"/>
    </source>
</evidence>
<protein>
    <recommendedName>
        <fullName evidence="4">Probable alginate O-acetylase AlgI</fullName>
    </recommendedName>
    <alternativeName>
        <fullName evidence="12">Alginate biosynthesis protein AlgI</fullName>
    </alternativeName>
</protein>
<evidence type="ECO:0000256" key="6">
    <source>
        <dbReference type="ARBA" id="ARBA00022679"/>
    </source>
</evidence>
<keyword evidence="11 13" id="KW-0012">Acyltransferase</keyword>
<accession>A0A1W6N624</accession>
<evidence type="ECO:0000256" key="8">
    <source>
        <dbReference type="ARBA" id="ARBA00022841"/>
    </source>
</evidence>
<evidence type="ECO:0000256" key="10">
    <source>
        <dbReference type="ARBA" id="ARBA00023136"/>
    </source>
</evidence>
<feature type="transmembrane region" description="Helical" evidence="14">
    <location>
        <begin position="104"/>
        <end position="125"/>
    </location>
</feature>
<dbReference type="KEGG" id="naf:GQ61_08355"/>
<dbReference type="InterPro" id="IPR028362">
    <property type="entry name" value="AlgI"/>
</dbReference>
<name>A0A1W6N624_9PROT</name>
<evidence type="ECO:0000256" key="9">
    <source>
        <dbReference type="ARBA" id="ARBA00022989"/>
    </source>
</evidence>
<feature type="transmembrane region" description="Helical" evidence="14">
    <location>
        <begin position="343"/>
        <end position="360"/>
    </location>
</feature>
<evidence type="ECO:0000256" key="14">
    <source>
        <dbReference type="SAM" id="Phobius"/>
    </source>
</evidence>
<feature type="transmembrane region" description="Helical" evidence="14">
    <location>
        <begin position="420"/>
        <end position="437"/>
    </location>
</feature>
<reference evidence="15 16" key="1">
    <citation type="submission" date="2014-06" db="EMBL/GenBank/DDBJ databases">
        <title>The genome of the endonuclear symbiont Nucleicultrix amoebiphila.</title>
        <authorList>
            <person name="Schulz F."/>
            <person name="Horn M."/>
        </authorList>
    </citation>
    <scope>NUCLEOTIDE SEQUENCE [LARGE SCALE GENOMIC DNA]</scope>
    <source>
        <strain evidence="15 16">FS5</strain>
    </source>
</reference>
<keyword evidence="7 14" id="KW-0812">Transmembrane</keyword>
<keyword evidence="5 13" id="KW-1003">Cell membrane</keyword>
<keyword evidence="8" id="KW-0016">Alginate biosynthesis</keyword>
<sequence>MLYHSQPFMLLFFPITYFLTTYLEDAKKRMAFLIFVSLIFYGWWDYRFLPFLFLTLSINWLFSIFVERRITLVLAIVFNVGMLGYYKYTAFIFNLFHWSAPEGVSSLVAPLAISFVTFEQISYLVDLHRKQSKRYPLIEYIFYITFFPKLVAGPIVRHYEILTKPIFRVFSMEDVGRGLTLFCLGLLKKVVIAQGLGDIVDPIFASNLVHLSMKDAWAGMLAFSGQLYFDFSGYSDMAIGIALTLGVKLPFNFNTPYGAASIQDFWRRWHMTLSRFLRDYVYISLGGSRKGLWRQILATNVTMVLGGLWHGANLTFVVWGAIHGLCLTVNQLFNKSGLTLPKGLGKVLTLSVVMLAWVFFRCQSIHDAFHYCSSLFHFNGSELAMVKSKQFLLILLALAIAIFGPTSQGLVFEKLQPKRLLAMGLGTAYFIFILLIGDGQQKEFIYFQF</sequence>
<dbReference type="InterPro" id="IPR004299">
    <property type="entry name" value="MBOAT_fam"/>
</dbReference>
<evidence type="ECO:0000256" key="4">
    <source>
        <dbReference type="ARBA" id="ARBA00016084"/>
    </source>
</evidence>
<comment type="pathway">
    <text evidence="2">Glycan biosynthesis; alginate biosynthesis.</text>
</comment>
<evidence type="ECO:0000313" key="16">
    <source>
        <dbReference type="Proteomes" id="UP000237351"/>
    </source>
</evidence>
<gene>
    <name evidence="15" type="ORF">GQ61_08355</name>
</gene>
<dbReference type="PANTHER" id="PTHR13285">
    <property type="entry name" value="ACYLTRANSFERASE"/>
    <property type="match status" value="1"/>
</dbReference>
<feature type="transmembrane region" description="Helical" evidence="14">
    <location>
        <begin position="50"/>
        <end position="66"/>
    </location>
</feature>
<evidence type="ECO:0000256" key="2">
    <source>
        <dbReference type="ARBA" id="ARBA00005182"/>
    </source>
</evidence>
<dbReference type="PIRSF" id="PIRSF016636">
    <property type="entry name" value="AlgI_DltB"/>
    <property type="match status" value="1"/>
</dbReference>
<evidence type="ECO:0000256" key="11">
    <source>
        <dbReference type="ARBA" id="ARBA00023315"/>
    </source>
</evidence>
<evidence type="ECO:0000256" key="13">
    <source>
        <dbReference type="PIRNR" id="PIRNR016636"/>
    </source>
</evidence>
<dbReference type="OrthoDB" id="139172at2"/>
<dbReference type="AlphaFoldDB" id="A0A1W6N624"/>
<dbReference type="Proteomes" id="UP000237351">
    <property type="component" value="Chromosome"/>
</dbReference>
<dbReference type="GO" id="GO:0005886">
    <property type="term" value="C:plasma membrane"/>
    <property type="evidence" value="ECO:0007669"/>
    <property type="project" value="UniProtKB-SubCell"/>
</dbReference>
<comment type="similarity">
    <text evidence="3 13">Belongs to the membrane-bound acyltransferase family.</text>
</comment>
<dbReference type="GO" id="GO:0042121">
    <property type="term" value="P:alginic acid biosynthetic process"/>
    <property type="evidence" value="ECO:0007669"/>
    <property type="project" value="UniProtKB-KW"/>
</dbReference>
<evidence type="ECO:0000256" key="12">
    <source>
        <dbReference type="ARBA" id="ARBA00031030"/>
    </source>
</evidence>